<keyword evidence="1" id="KW-0472">Membrane</keyword>
<protein>
    <recommendedName>
        <fullName evidence="4">DUF4126 domain-containing protein</fullName>
    </recommendedName>
</protein>
<evidence type="ECO:0008006" key="4">
    <source>
        <dbReference type="Google" id="ProtNLM"/>
    </source>
</evidence>
<comment type="caution">
    <text evidence="2">The sequence shown here is derived from an EMBL/GenBank/DDBJ whole genome shotgun (WGS) entry which is preliminary data.</text>
</comment>
<keyword evidence="1" id="KW-0812">Transmembrane</keyword>
<organism evidence="2 3">
    <name type="scientific">Novosphingobium lindaniclasticum LE124</name>
    <dbReference type="NCBI Taxonomy" id="1096930"/>
    <lineage>
        <taxon>Bacteria</taxon>
        <taxon>Pseudomonadati</taxon>
        <taxon>Pseudomonadota</taxon>
        <taxon>Alphaproteobacteria</taxon>
        <taxon>Sphingomonadales</taxon>
        <taxon>Sphingomonadaceae</taxon>
        <taxon>Novosphingobium</taxon>
    </lineage>
</organism>
<accession>T0HK46</accession>
<evidence type="ECO:0000313" key="2">
    <source>
        <dbReference type="EMBL" id="EQB16711.1"/>
    </source>
</evidence>
<sequence>RPERRLLGAAIAVGGALAGAYISYRVRQRLARTFGHDRPVGLAEDALSLAGSLALAAYAAMRRNEAAPAAPIGRMLPIA</sequence>
<proteinExistence type="predicted"/>
<gene>
    <name evidence="2" type="ORF">L284_09235</name>
</gene>
<feature type="transmembrane region" description="Helical" evidence="1">
    <location>
        <begin position="6"/>
        <end position="24"/>
    </location>
</feature>
<keyword evidence="1" id="KW-1133">Transmembrane helix</keyword>
<dbReference type="AlphaFoldDB" id="T0HK46"/>
<reference evidence="2 3" key="1">
    <citation type="journal article" date="2013" name="Genome Announc.">
        <title>Genome Sequence of Novosphingobium lindaniclasticum LE124T, Isolated from a Hexachlorocyclohexane Dumpsite.</title>
        <authorList>
            <person name="Saxena A."/>
            <person name="Nayyar N."/>
            <person name="Sangwan N."/>
            <person name="Kumari R."/>
            <person name="Khurana J.P."/>
            <person name="Lal R."/>
        </authorList>
    </citation>
    <scope>NUCLEOTIDE SEQUENCE [LARGE SCALE GENOMIC DNA]</scope>
    <source>
        <strain evidence="2 3">LE124</strain>
    </source>
</reference>
<evidence type="ECO:0000256" key="1">
    <source>
        <dbReference type="SAM" id="Phobius"/>
    </source>
</evidence>
<dbReference type="PATRIC" id="fig|1096930.3.peg.1829"/>
<dbReference type="EMBL" id="ATHL01000066">
    <property type="protein sequence ID" value="EQB16711.1"/>
    <property type="molecule type" value="Genomic_DNA"/>
</dbReference>
<name>T0HK46_9SPHN</name>
<evidence type="ECO:0000313" key="3">
    <source>
        <dbReference type="Proteomes" id="UP000015527"/>
    </source>
</evidence>
<keyword evidence="3" id="KW-1185">Reference proteome</keyword>
<feature type="non-terminal residue" evidence="2">
    <location>
        <position position="1"/>
    </location>
</feature>
<dbReference type="Proteomes" id="UP000015527">
    <property type="component" value="Unassembled WGS sequence"/>
</dbReference>